<dbReference type="Gene3D" id="3.40.50.620">
    <property type="entry name" value="HUPs"/>
    <property type="match status" value="1"/>
</dbReference>
<proteinExistence type="inferred from homology"/>
<evidence type="ECO:0000256" key="7">
    <source>
        <dbReference type="ARBA" id="ARBA00022993"/>
    </source>
</evidence>
<dbReference type="SUPFAM" id="SSF52374">
    <property type="entry name" value="Nucleotidylyl transferase"/>
    <property type="match status" value="1"/>
</dbReference>
<dbReference type="InterPro" id="IPR014729">
    <property type="entry name" value="Rossmann-like_a/b/a_fold"/>
</dbReference>
<dbReference type="EMBL" id="CP015243">
    <property type="protein sequence ID" value="ANF59165.1"/>
    <property type="molecule type" value="Genomic_DNA"/>
</dbReference>
<keyword evidence="12" id="KW-1185">Reference proteome</keyword>
<comment type="similarity">
    <text evidence="9">Belongs to the bacterial CoaD family.</text>
</comment>
<dbReference type="STRING" id="376489.A5892_18265"/>
<reference evidence="11 12" key="1">
    <citation type="submission" date="2016-04" db="EMBL/GenBank/DDBJ databases">
        <title>Complete Genome Sequence of Halotalea alkalilenta IHB B 13600.</title>
        <authorList>
            <person name="Swarnkar M.K."/>
            <person name="Sharma A."/>
            <person name="Kaushal K."/>
            <person name="Soni R."/>
            <person name="Rana S."/>
            <person name="Singh A.K."/>
            <person name="Gulati A."/>
        </authorList>
    </citation>
    <scope>NUCLEOTIDE SEQUENCE [LARGE SCALE GENOMIC DNA]</scope>
    <source>
        <strain evidence="11 12">IHB B 13600</strain>
    </source>
</reference>
<evidence type="ECO:0000256" key="2">
    <source>
        <dbReference type="ARBA" id="ARBA00022679"/>
    </source>
</evidence>
<dbReference type="EC" id="2.7.7.3" evidence="9"/>
<keyword evidence="2 9" id="KW-0808">Transferase</keyword>
<evidence type="ECO:0000256" key="4">
    <source>
        <dbReference type="ARBA" id="ARBA00022741"/>
    </source>
</evidence>
<dbReference type="InterPro" id="IPR004821">
    <property type="entry name" value="Cyt_trans-like"/>
</dbReference>
<feature type="domain" description="Cytidyltransferase-like" evidence="10">
    <location>
        <begin position="5"/>
        <end position="133"/>
    </location>
</feature>
<feature type="binding site" evidence="9">
    <location>
        <begin position="88"/>
        <end position="90"/>
    </location>
    <ligand>
        <name>ATP</name>
        <dbReference type="ChEBI" id="CHEBI:30616"/>
    </ligand>
</feature>
<dbReference type="RefSeq" id="WP_064124011.1">
    <property type="nucleotide sequence ID" value="NZ_CP015243.1"/>
</dbReference>
<dbReference type="PANTHER" id="PTHR21342:SF1">
    <property type="entry name" value="PHOSPHOPANTETHEINE ADENYLYLTRANSFERASE"/>
    <property type="match status" value="1"/>
</dbReference>
<comment type="cofactor">
    <cofactor evidence="9">
        <name>Mg(2+)</name>
        <dbReference type="ChEBI" id="CHEBI:18420"/>
    </cofactor>
</comment>
<dbReference type="GO" id="GO:0005524">
    <property type="term" value="F:ATP binding"/>
    <property type="evidence" value="ECO:0007669"/>
    <property type="project" value="UniProtKB-KW"/>
</dbReference>
<feature type="binding site" evidence="9">
    <location>
        <position position="9"/>
    </location>
    <ligand>
        <name>substrate</name>
    </ligand>
</feature>
<dbReference type="HAMAP" id="MF_00151">
    <property type="entry name" value="PPAT_bact"/>
    <property type="match status" value="1"/>
</dbReference>
<dbReference type="PANTHER" id="PTHR21342">
    <property type="entry name" value="PHOSPHOPANTETHEINE ADENYLYLTRANSFERASE"/>
    <property type="match status" value="1"/>
</dbReference>
<keyword evidence="5 9" id="KW-0067">ATP-binding</keyword>
<dbReference type="Pfam" id="PF01467">
    <property type="entry name" value="CTP_transf_like"/>
    <property type="match status" value="1"/>
</dbReference>
<feature type="binding site" evidence="9">
    <location>
        <position position="73"/>
    </location>
    <ligand>
        <name>substrate</name>
    </ligand>
</feature>
<comment type="pathway">
    <text evidence="9">Cofactor biosynthesis; coenzyme A biosynthesis; CoA from (R)-pantothenate: step 4/5.</text>
</comment>
<evidence type="ECO:0000256" key="6">
    <source>
        <dbReference type="ARBA" id="ARBA00022842"/>
    </source>
</evidence>
<dbReference type="InterPro" id="IPR001980">
    <property type="entry name" value="PPAT"/>
</dbReference>
<dbReference type="NCBIfam" id="TIGR00125">
    <property type="entry name" value="cyt_tran_rel"/>
    <property type="match status" value="1"/>
</dbReference>
<dbReference type="GO" id="GO:0004595">
    <property type="term" value="F:pantetheine-phosphate adenylyltransferase activity"/>
    <property type="evidence" value="ECO:0007669"/>
    <property type="project" value="UniProtKB-UniRule"/>
</dbReference>
<feature type="binding site" evidence="9">
    <location>
        <position position="41"/>
    </location>
    <ligand>
        <name>substrate</name>
    </ligand>
</feature>
<gene>
    <name evidence="9" type="primary">coaD</name>
    <name evidence="11" type="ORF">A5892_18265</name>
</gene>
<keyword evidence="3 9" id="KW-0548">Nucleotidyltransferase</keyword>
<feature type="site" description="Transition state stabilizer" evidence="9">
    <location>
        <position position="17"/>
    </location>
</feature>
<protein>
    <recommendedName>
        <fullName evidence="9">Phosphopantetheine adenylyltransferase</fullName>
        <ecNumber evidence="9">2.7.7.3</ecNumber>
    </recommendedName>
    <alternativeName>
        <fullName evidence="9">Dephospho-CoA pyrophosphorylase</fullName>
    </alternativeName>
    <alternativeName>
        <fullName evidence="9">Pantetheine-phosphate adenylyltransferase</fullName>
        <shortName evidence="9">PPAT</shortName>
    </alternativeName>
</protein>
<accession>A0A172YJF4</accession>
<feature type="binding site" evidence="9">
    <location>
        <position position="87"/>
    </location>
    <ligand>
        <name>substrate</name>
    </ligand>
</feature>
<feature type="binding site" evidence="9">
    <location>
        <position position="17"/>
    </location>
    <ligand>
        <name>ATP</name>
        <dbReference type="ChEBI" id="CHEBI:30616"/>
    </ligand>
</feature>
<dbReference type="PRINTS" id="PR01020">
    <property type="entry name" value="LPSBIOSNTHSS"/>
</dbReference>
<feature type="binding site" evidence="9">
    <location>
        <begin position="9"/>
        <end position="10"/>
    </location>
    <ligand>
        <name>ATP</name>
        <dbReference type="ChEBI" id="CHEBI:30616"/>
    </ligand>
</feature>
<evidence type="ECO:0000259" key="10">
    <source>
        <dbReference type="Pfam" id="PF01467"/>
    </source>
</evidence>
<dbReference type="NCBIfam" id="TIGR01510">
    <property type="entry name" value="coaD_prev_kdtB"/>
    <property type="match status" value="1"/>
</dbReference>
<dbReference type="GO" id="GO:0015937">
    <property type="term" value="P:coenzyme A biosynthetic process"/>
    <property type="evidence" value="ECO:0007669"/>
    <property type="project" value="UniProtKB-UniRule"/>
</dbReference>
<keyword evidence="4 9" id="KW-0547">Nucleotide-binding</keyword>
<keyword evidence="1 9" id="KW-0963">Cytoplasm</keyword>
<dbReference type="GO" id="GO:0005737">
    <property type="term" value="C:cytoplasm"/>
    <property type="evidence" value="ECO:0007669"/>
    <property type="project" value="UniProtKB-SubCell"/>
</dbReference>
<comment type="subcellular location">
    <subcellularLocation>
        <location evidence="9">Cytoplasm</location>
    </subcellularLocation>
</comment>
<dbReference type="AlphaFoldDB" id="A0A172YJF4"/>
<dbReference type="KEGG" id="haa:A5892_18265"/>
<feature type="binding site" evidence="9">
    <location>
        <begin position="123"/>
        <end position="129"/>
    </location>
    <ligand>
        <name>ATP</name>
        <dbReference type="ChEBI" id="CHEBI:30616"/>
    </ligand>
</feature>
<name>A0A172YJF4_9GAMM</name>
<evidence type="ECO:0000313" key="11">
    <source>
        <dbReference type="EMBL" id="ANF59165.1"/>
    </source>
</evidence>
<dbReference type="CDD" id="cd02163">
    <property type="entry name" value="PPAT"/>
    <property type="match status" value="1"/>
</dbReference>
<keyword evidence="6 9" id="KW-0460">Magnesium</keyword>
<evidence type="ECO:0000256" key="8">
    <source>
        <dbReference type="ARBA" id="ARBA00029346"/>
    </source>
</evidence>
<dbReference type="Proteomes" id="UP000077875">
    <property type="component" value="Chromosome"/>
</dbReference>
<comment type="function">
    <text evidence="9">Reversibly transfers an adenylyl group from ATP to 4'-phosphopantetheine, yielding dephospho-CoA (dPCoA) and pyrophosphate.</text>
</comment>
<comment type="subunit">
    <text evidence="9">Homohexamer.</text>
</comment>
<organism evidence="11 12">
    <name type="scientific">Halotalea alkalilenta</name>
    <dbReference type="NCBI Taxonomy" id="376489"/>
    <lineage>
        <taxon>Bacteria</taxon>
        <taxon>Pseudomonadati</taxon>
        <taxon>Pseudomonadota</taxon>
        <taxon>Gammaproteobacteria</taxon>
        <taxon>Oceanospirillales</taxon>
        <taxon>Halomonadaceae</taxon>
        <taxon>Halotalea</taxon>
    </lineage>
</organism>
<feature type="binding site" evidence="9">
    <location>
        <position position="98"/>
    </location>
    <ligand>
        <name>ATP</name>
        <dbReference type="ChEBI" id="CHEBI:30616"/>
    </ligand>
</feature>
<evidence type="ECO:0000256" key="5">
    <source>
        <dbReference type="ARBA" id="ARBA00022840"/>
    </source>
</evidence>
<evidence type="ECO:0000313" key="12">
    <source>
        <dbReference type="Proteomes" id="UP000077875"/>
    </source>
</evidence>
<evidence type="ECO:0000256" key="1">
    <source>
        <dbReference type="ARBA" id="ARBA00022490"/>
    </source>
</evidence>
<keyword evidence="7 9" id="KW-0173">Coenzyme A biosynthesis</keyword>
<evidence type="ECO:0000256" key="9">
    <source>
        <dbReference type="HAMAP-Rule" id="MF_00151"/>
    </source>
</evidence>
<evidence type="ECO:0000256" key="3">
    <source>
        <dbReference type="ARBA" id="ARBA00022695"/>
    </source>
</evidence>
<dbReference type="UniPathway" id="UPA00241">
    <property type="reaction ID" value="UER00355"/>
</dbReference>
<comment type="catalytic activity">
    <reaction evidence="8 9">
        <text>(R)-4'-phosphopantetheine + ATP + H(+) = 3'-dephospho-CoA + diphosphate</text>
        <dbReference type="Rhea" id="RHEA:19801"/>
        <dbReference type="ChEBI" id="CHEBI:15378"/>
        <dbReference type="ChEBI" id="CHEBI:30616"/>
        <dbReference type="ChEBI" id="CHEBI:33019"/>
        <dbReference type="ChEBI" id="CHEBI:57328"/>
        <dbReference type="ChEBI" id="CHEBI:61723"/>
        <dbReference type="EC" id="2.7.7.3"/>
    </reaction>
</comment>
<sequence length="166" mass="18024">MTTIVYPGTFDPITNGHIDLIERAAPLFERLLVAVAASPRKRPALSLDQRVTLASEVLSGIPNVEVIGFDGLTTDFLIEQEARVLLRGLRSSADFDYELQLAQINRIQLPGTESLFMAPAPENACISSTIVREIARLHGDVSRLVPAAVAQALSVRFADEAAERGE</sequence>